<protein>
    <submittedName>
        <fullName evidence="2">Predicted protein</fullName>
    </submittedName>
</protein>
<proteinExistence type="predicted"/>
<feature type="compositionally biased region" description="Low complexity" evidence="1">
    <location>
        <begin position="932"/>
        <end position="942"/>
    </location>
</feature>
<feature type="compositionally biased region" description="Gly residues" evidence="1">
    <location>
        <begin position="922"/>
        <end position="931"/>
    </location>
</feature>
<organism evidence="3">
    <name type="scientific">Micromonas pusilla (strain CCMP1545)</name>
    <name type="common">Picoplanktonic green alga</name>
    <dbReference type="NCBI Taxonomy" id="564608"/>
    <lineage>
        <taxon>Eukaryota</taxon>
        <taxon>Viridiplantae</taxon>
        <taxon>Chlorophyta</taxon>
        <taxon>Mamiellophyceae</taxon>
        <taxon>Mamiellales</taxon>
        <taxon>Mamiellaceae</taxon>
        <taxon>Micromonas</taxon>
    </lineage>
</organism>
<accession>C1N801</accession>
<reference evidence="2 3" key="1">
    <citation type="journal article" date="2009" name="Science">
        <title>Green evolution and dynamic adaptations revealed by genomes of the marine picoeukaryotes Micromonas.</title>
        <authorList>
            <person name="Worden A.Z."/>
            <person name="Lee J.H."/>
            <person name="Mock T."/>
            <person name="Rouze P."/>
            <person name="Simmons M.P."/>
            <person name="Aerts A.L."/>
            <person name="Allen A.E."/>
            <person name="Cuvelier M.L."/>
            <person name="Derelle E."/>
            <person name="Everett M.V."/>
            <person name="Foulon E."/>
            <person name="Grimwood J."/>
            <person name="Gundlach H."/>
            <person name="Henrissat B."/>
            <person name="Napoli C."/>
            <person name="McDonald S.M."/>
            <person name="Parker M.S."/>
            <person name="Rombauts S."/>
            <person name="Salamov A."/>
            <person name="Von Dassow P."/>
            <person name="Badger J.H."/>
            <person name="Coutinho P.M."/>
            <person name="Demir E."/>
            <person name="Dubchak I."/>
            <person name="Gentemann C."/>
            <person name="Eikrem W."/>
            <person name="Gready J.E."/>
            <person name="John U."/>
            <person name="Lanier W."/>
            <person name="Lindquist E.A."/>
            <person name="Lucas S."/>
            <person name="Mayer K.F."/>
            <person name="Moreau H."/>
            <person name="Not F."/>
            <person name="Otillar R."/>
            <person name="Panaud O."/>
            <person name="Pangilinan J."/>
            <person name="Paulsen I."/>
            <person name="Piegu B."/>
            <person name="Poliakov A."/>
            <person name="Robbens S."/>
            <person name="Schmutz J."/>
            <person name="Toulza E."/>
            <person name="Wyss T."/>
            <person name="Zelensky A."/>
            <person name="Zhou K."/>
            <person name="Armbrust E.V."/>
            <person name="Bhattacharya D."/>
            <person name="Goodenough U.W."/>
            <person name="Van de Peer Y."/>
            <person name="Grigoriev I.V."/>
        </authorList>
    </citation>
    <scope>NUCLEOTIDE SEQUENCE [LARGE SCALE GENOMIC DNA]</scope>
    <source>
        <strain evidence="2 3">CCMP1545</strain>
    </source>
</reference>
<feature type="compositionally biased region" description="Basic and acidic residues" evidence="1">
    <location>
        <begin position="63"/>
        <end position="91"/>
    </location>
</feature>
<feature type="region of interest" description="Disordered" evidence="1">
    <location>
        <begin position="328"/>
        <end position="369"/>
    </location>
</feature>
<feature type="compositionally biased region" description="Gly residues" evidence="1">
    <location>
        <begin position="649"/>
        <end position="659"/>
    </location>
</feature>
<evidence type="ECO:0000313" key="3">
    <source>
        <dbReference type="Proteomes" id="UP000001876"/>
    </source>
</evidence>
<feature type="compositionally biased region" description="Low complexity" evidence="1">
    <location>
        <begin position="1"/>
        <end position="13"/>
    </location>
</feature>
<feature type="region of interest" description="Disordered" evidence="1">
    <location>
        <begin position="618"/>
        <end position="659"/>
    </location>
</feature>
<dbReference type="OMA" id="YSTRCPP"/>
<feature type="region of interest" description="Disordered" evidence="1">
    <location>
        <begin position="486"/>
        <end position="520"/>
    </location>
</feature>
<dbReference type="RefSeq" id="XP_003063995.1">
    <property type="nucleotide sequence ID" value="XM_003063949.1"/>
</dbReference>
<feature type="compositionally biased region" description="Basic and acidic residues" evidence="1">
    <location>
        <begin position="487"/>
        <end position="510"/>
    </location>
</feature>
<gene>
    <name evidence="2" type="ORF">MICPUCDRAFT_53893</name>
</gene>
<feature type="region of interest" description="Disordered" evidence="1">
    <location>
        <begin position="1"/>
        <end position="130"/>
    </location>
</feature>
<dbReference type="KEGG" id="mpp:MICPUCDRAFT_53893"/>
<feature type="compositionally biased region" description="Basic and acidic residues" evidence="1">
    <location>
        <begin position="341"/>
        <end position="369"/>
    </location>
</feature>
<dbReference type="GeneID" id="9689625"/>
<dbReference type="EMBL" id="GG663750">
    <property type="protein sequence ID" value="EEH51617.1"/>
    <property type="molecule type" value="Genomic_DNA"/>
</dbReference>
<dbReference type="OrthoDB" id="10689276at2759"/>
<sequence>MASSSSPSPSRAPAIEDDGIPGGPGVYSTRCPPLPRLRVKESRDVVRRATLRARGIFSEEASEEPKAGDRDGDGGDRDRDGDGDGGDRDRDGDGDDATDAPRDGRSARVEISTRTLLQTPPKLNRLGGGGGGDFSVGVGADRHLKVAHEARKLRDERKREMLRAGCKPKGVAGPDDPIVAAVAAEVPTREERQLRACEALERKRATLEGVALRATNGARRPRAAFFWFFFAYNNAVAARKEREATLEAMRLELTRIATAQDKESGVGVETRRRHRALTERARAQAAATAEEAERVTPMYAHIAERLRRGNLKLEQGAEARFVLSHAGPRTTASARARHREKKEGWRADLDAARQTREKEAEDVKHERTEDRASARRLEITRAAREAKLRSKSFLSAGARAATAAREESEETARTAVMKLAASLGIENTAACTPDDVLGAFEKSEASKTSSEATIAELRAREKELWIALREETATLQRHRLGIASARVSEKERDRDRDRDRDGDGDGDGGKKSTTRRVSVITTIPSIARKPPRPSASVGAAVTPSATTLRTVSRVSDEEITLAARRVGVFEEKLLVGEKKLVAAFKRFNRAMTALATIDEGLNSIDDMIDAAFEVIGRPSRGTRFPPPRRSRASVALKTVDESDGSSSQDGGGRGGGIGIGSVAGGGRGALGGLSQSLPRRTSAAIGGRLSSASVVAVSRARASVGGARLSSARLSSARLSSARLSSARLSSAAPPPGGREPEPASKSLRRFSVGGAFVMESMDLSSSCAMHSNDDDDDDAPIAPAFHAELPRESRASRGAEPLSAETLRAYKRLPGRLSAIASQLEDVLTRSIPSEGRMARVSVALGVRSIVEGGAGIAIDHPLAGTGKRMGKVRFAAQEVDDDPAGMRLKRGRQYVALAKKWCFKAGPPVESESESDDDGGGGGGGGVKPSGGSESAAVAGATTTESAAGFKVRSIQTFFTLRPVSTFDGVPFQLTGELFLYGTALRSSRDAGGSRIRTIQRRGSCRGIC</sequence>
<feature type="compositionally biased region" description="Basic and acidic residues" evidence="1">
    <location>
        <begin position="38"/>
        <end position="47"/>
    </location>
</feature>
<feature type="compositionally biased region" description="Basic and acidic residues" evidence="1">
    <location>
        <begin position="99"/>
        <end position="108"/>
    </location>
</feature>
<dbReference type="Proteomes" id="UP000001876">
    <property type="component" value="Unassembled WGS sequence"/>
</dbReference>
<dbReference type="AlphaFoldDB" id="C1N801"/>
<name>C1N801_MICPC</name>
<evidence type="ECO:0000313" key="2">
    <source>
        <dbReference type="EMBL" id="EEH51617.1"/>
    </source>
</evidence>
<keyword evidence="3" id="KW-1185">Reference proteome</keyword>
<evidence type="ECO:0000256" key="1">
    <source>
        <dbReference type="SAM" id="MobiDB-lite"/>
    </source>
</evidence>
<feature type="region of interest" description="Disordered" evidence="1">
    <location>
        <begin position="909"/>
        <end position="942"/>
    </location>
</feature>
<feature type="region of interest" description="Disordered" evidence="1">
    <location>
        <begin position="724"/>
        <end position="747"/>
    </location>
</feature>